<evidence type="ECO:0000313" key="3">
    <source>
        <dbReference type="Proteomes" id="UP000504635"/>
    </source>
</evidence>
<name>A0A6J2YTG6_SITOR</name>
<dbReference type="OrthoDB" id="10065127at2759"/>
<feature type="compositionally biased region" description="Low complexity" evidence="1">
    <location>
        <begin position="181"/>
        <end position="200"/>
    </location>
</feature>
<evidence type="ECO:0000313" key="4">
    <source>
        <dbReference type="RefSeq" id="XP_030766617.1"/>
    </source>
</evidence>
<dbReference type="PANTHER" id="PTHR22933">
    <property type="entry name" value="FI18007P1-RELATED"/>
    <property type="match status" value="1"/>
</dbReference>
<dbReference type="InterPro" id="IPR052976">
    <property type="entry name" value="Scoloptoxin-like"/>
</dbReference>
<dbReference type="SMART" id="SM00494">
    <property type="entry name" value="ChtBD2"/>
    <property type="match status" value="2"/>
</dbReference>
<evidence type="ECO:0000259" key="2">
    <source>
        <dbReference type="PROSITE" id="PS50940"/>
    </source>
</evidence>
<feature type="region of interest" description="Disordered" evidence="1">
    <location>
        <begin position="168"/>
        <end position="207"/>
    </location>
</feature>
<feature type="region of interest" description="Disordered" evidence="1">
    <location>
        <begin position="1376"/>
        <end position="1395"/>
    </location>
</feature>
<feature type="compositionally biased region" description="Low complexity" evidence="1">
    <location>
        <begin position="814"/>
        <end position="826"/>
    </location>
</feature>
<feature type="compositionally biased region" description="Low complexity" evidence="1">
    <location>
        <begin position="884"/>
        <end position="897"/>
    </location>
</feature>
<feature type="compositionally biased region" description="Low complexity" evidence="1">
    <location>
        <begin position="845"/>
        <end position="860"/>
    </location>
</feature>
<feature type="region of interest" description="Disordered" evidence="1">
    <location>
        <begin position="1524"/>
        <end position="1554"/>
    </location>
</feature>
<protein>
    <submittedName>
        <fullName evidence="4">Flocculation protein FLO11-like</fullName>
    </submittedName>
</protein>
<feature type="compositionally biased region" description="Basic residues" evidence="1">
    <location>
        <begin position="1538"/>
        <end position="1547"/>
    </location>
</feature>
<dbReference type="GeneID" id="115890510"/>
<feature type="region of interest" description="Disordered" evidence="1">
    <location>
        <begin position="563"/>
        <end position="587"/>
    </location>
</feature>
<evidence type="ECO:0000256" key="1">
    <source>
        <dbReference type="SAM" id="MobiDB-lite"/>
    </source>
</evidence>
<feature type="compositionally biased region" description="Polar residues" evidence="1">
    <location>
        <begin position="827"/>
        <end position="837"/>
    </location>
</feature>
<dbReference type="KEGG" id="soy:115890510"/>
<proteinExistence type="predicted"/>
<dbReference type="SUPFAM" id="SSF57625">
    <property type="entry name" value="Invertebrate chitin-binding proteins"/>
    <property type="match status" value="2"/>
</dbReference>
<accession>A0A6J2YTG6</accession>
<feature type="compositionally biased region" description="Polar residues" evidence="1">
    <location>
        <begin position="911"/>
        <end position="921"/>
    </location>
</feature>
<feature type="domain" description="Chitin-binding type-2" evidence="2">
    <location>
        <begin position="1631"/>
        <end position="1693"/>
    </location>
</feature>
<gene>
    <name evidence="4" type="primary">LOC115890510</name>
</gene>
<dbReference type="Proteomes" id="UP000504635">
    <property type="component" value="Unplaced"/>
</dbReference>
<dbReference type="RefSeq" id="XP_030766617.1">
    <property type="nucleotide sequence ID" value="XM_030910757.1"/>
</dbReference>
<dbReference type="InterPro" id="IPR002557">
    <property type="entry name" value="Chitin-bd_dom"/>
</dbReference>
<feature type="domain" description="Chitin-binding type-2" evidence="2">
    <location>
        <begin position="87"/>
        <end position="150"/>
    </location>
</feature>
<dbReference type="Pfam" id="PF01607">
    <property type="entry name" value="CBM_14"/>
    <property type="match status" value="2"/>
</dbReference>
<feature type="region of interest" description="Disordered" evidence="1">
    <location>
        <begin position="813"/>
        <end position="923"/>
    </location>
</feature>
<dbReference type="GO" id="GO:0008061">
    <property type="term" value="F:chitin binding"/>
    <property type="evidence" value="ECO:0007669"/>
    <property type="project" value="InterPro"/>
</dbReference>
<dbReference type="Gene3D" id="2.170.140.10">
    <property type="entry name" value="Chitin binding domain"/>
    <property type="match status" value="1"/>
</dbReference>
<dbReference type="InterPro" id="IPR036508">
    <property type="entry name" value="Chitin-bd_dom_sf"/>
</dbReference>
<sequence length="1693" mass="192137">MFTLSWATAEKSSLSHLLIHPTLAQHWESQLRPFYGDPAESVDSYFVAWQALNRSRCLLWLYLLQFGLTVLSLEPGYLDFDNLPETNFTCVGKVIGGYYADLETNCQMFHVCTIGQLDEPMDIRFLCLNGTVFDQETRVCERIDEVDCSKSEQFYSLNLELYGNSGPILEESADPSQETESPSLIIKSTTPSTTTSTTSKRPTKFMNTPFFSTTRAPVITSTTRTTSKPNVISTHHFPVNPDIRFNPEEINISLNPHAPPDIRTKHFLSQSFSDGSKISVNSDSDEDIKQQVSSSTTPKTIYTLDIDSDRDSEVDFGFHRHEVHNDPNRKHQQQFLIQTNSFRHSQSFPPSDDFRNTQSFQSSTPKVFIHTPKAPTVHQHHHYTLHSRTEKPPQRVQIPIPLLPTLPPLIFSSPAPFTLQRHVGSKRFTKEHQNPPRIIISASASVSDASGRRLNYSLGTIDAAQILESPPSTYDEYKESDVVLDPFYHDVPKVKHSRRRKRSAETKKVNPFDIIKNEKEAVDVLKFLYTWYQSHQATATMPSVTIPVAPDLIHEINYNLSPTKSESLSSESSEIHTSSSKEPSTTEPIKLDVSELFSKNSRFSIVGGYKNIGSTQQKDVSKKETNLKEEDIKKGINITTENPTSTNGSTYLLVRKIDNADTTFIKDSKEPSFNPYDYVDDNYEGSVYKEHNSTVNSNTESVSHSNTNSEIKEKYSIKQDSLYNTNSGNKEIYSDKEVTLPNERKKVPLISDKSIFDLHTMSQYYKYFGEDTIDLTHSKYDNNTALHINDISSNNDTEALRYNTSTDIQNQLPTNNFNNITTHNITEYPSSSTTDLNNEPVLNKETISSTTTEVTSTTETKPSRRRGRIRQRPYNTGDSERAYSSSTTQFSVSNSSSRRGRKRGRSRFIDYSSTTSSTTAVPLTESNTETTIYETTLTTEIPTLKVDNAYDSLGDSSLPVTSHTTFEESSIKNNNVIENTHKIYKFDAKSESLPSHTKTETTYTRYGGSTETDITNIHTSSTTAFSTTTQFFTTTHRPRTTTENFVAKLFKYFAQSQRPRRPKSTTEYAPKLYNPVTEIESISTTETLPITNPSPIRYQSNTNIYNTSSSSAVNASNINLPTLRDVYNHTVQDDKITNDFEHKSRYSYQNTDGYLRNKNRVVDTVEPSHKKDEDVKTNLLYRLQIIEQNLSTKPINVDTNLNLDDTTATTPYLSYEAPESFGTTESSVTNPTKFVDLHDQHLDNTKQVTQSYHLSTESSASITPENISKYNYNLENDVFVVPELTTRSYQGRHPWKSSEESLDRYYRPENKYDLKLSRETSGIDSTTNLISYGSSTNDYISVNTATSPNVEIQKSISLPVSIFDSTFNIAHDVNNAQSEENDSSSHTTLPSTPNTFMTTEKLEEFIEEVEVTTKSVVAKEDHEKYTSTESYGKTITETVPTTFLTTEHTDPNKTVTEESTVRTYGVSEVGHNTTEILFIKNSDFERPDTTSTTNLPITVDMEAPIKVNSSHLLQVMIETTSPHPEEVPLTTTFVPNTRRTRPPRRKPTGSQRNYLGRHRFSTDLSTQNPYLKTEETNTSRSVNLTENTTDAPLYRSANPTRSELKKISLQTTPISSKSVHRRPTKVNRNYVFNCFGKDMNRFYADPRDCRLFHYCTKGYSKNQLLDLKYVCDRKTYFDEDKLICTKIKPERCI</sequence>
<keyword evidence="3" id="KW-1185">Reference proteome</keyword>
<organism evidence="3 4">
    <name type="scientific">Sitophilus oryzae</name>
    <name type="common">Rice weevil</name>
    <name type="synonym">Curculio oryzae</name>
    <dbReference type="NCBI Taxonomy" id="7048"/>
    <lineage>
        <taxon>Eukaryota</taxon>
        <taxon>Metazoa</taxon>
        <taxon>Ecdysozoa</taxon>
        <taxon>Arthropoda</taxon>
        <taxon>Hexapoda</taxon>
        <taxon>Insecta</taxon>
        <taxon>Pterygota</taxon>
        <taxon>Neoptera</taxon>
        <taxon>Endopterygota</taxon>
        <taxon>Coleoptera</taxon>
        <taxon>Polyphaga</taxon>
        <taxon>Cucujiformia</taxon>
        <taxon>Curculionidae</taxon>
        <taxon>Dryophthorinae</taxon>
        <taxon>Sitophilus</taxon>
    </lineage>
</organism>
<dbReference type="PROSITE" id="PS50940">
    <property type="entry name" value="CHIT_BIND_II"/>
    <property type="match status" value="2"/>
</dbReference>
<dbReference type="InParanoid" id="A0A6J2YTG6"/>
<dbReference type="GO" id="GO:0005576">
    <property type="term" value="C:extracellular region"/>
    <property type="evidence" value="ECO:0007669"/>
    <property type="project" value="InterPro"/>
</dbReference>
<reference evidence="4" key="1">
    <citation type="submission" date="2025-08" db="UniProtKB">
        <authorList>
            <consortium name="RefSeq"/>
        </authorList>
    </citation>
    <scope>IDENTIFICATION</scope>
    <source>
        <tissue evidence="4">Gonads</tissue>
    </source>
</reference>
<dbReference type="PANTHER" id="PTHR22933:SF43">
    <property type="entry name" value="LP10131P"/>
    <property type="match status" value="1"/>
</dbReference>